<dbReference type="CDD" id="cd21133">
    <property type="entry name" value="EVE"/>
    <property type="match status" value="1"/>
</dbReference>
<dbReference type="PANTHER" id="PTHR14087:SF8">
    <property type="entry name" value="OS03G0676100 PROTEIN"/>
    <property type="match status" value="1"/>
</dbReference>
<dbReference type="EMBL" id="JBEWLY010000008">
    <property type="protein sequence ID" value="MET1754758.1"/>
    <property type="molecule type" value="Genomic_DNA"/>
</dbReference>
<dbReference type="SUPFAM" id="SSF88697">
    <property type="entry name" value="PUA domain-like"/>
    <property type="match status" value="1"/>
</dbReference>
<accession>A0ABV2CYS4</accession>
<sequence>MSKSHGAKSYWLMKSEPDAYSWDDLVEEGEGTWDGVRNHRAANNLRAMQVGDEAFFYHSNIGKAIVGVMRISVAGITDPSDPEGKWAAVRVQPVQKLNRAVTLKEIKADPALAEMEVVKLSRLSVASVTEQEWRHILLLARGKPSG</sequence>
<dbReference type="PANTHER" id="PTHR14087">
    <property type="entry name" value="THYMOCYTE NUCLEAR PROTEIN 1"/>
    <property type="match status" value="1"/>
</dbReference>
<dbReference type="RefSeq" id="WP_353983222.1">
    <property type="nucleotide sequence ID" value="NZ_JBEWLY010000008.1"/>
</dbReference>
<dbReference type="Proteomes" id="UP001548713">
    <property type="component" value="Unassembled WGS sequence"/>
</dbReference>
<dbReference type="InterPro" id="IPR047197">
    <property type="entry name" value="THYN1-like_EVE"/>
</dbReference>
<keyword evidence="3" id="KW-1185">Reference proteome</keyword>
<feature type="domain" description="EVE" evidence="1">
    <location>
        <begin position="9"/>
        <end position="137"/>
    </location>
</feature>
<comment type="caution">
    <text evidence="2">The sequence shown here is derived from an EMBL/GenBank/DDBJ whole genome shotgun (WGS) entry which is preliminary data.</text>
</comment>
<dbReference type="InterPro" id="IPR052181">
    <property type="entry name" value="5hmC_binding"/>
</dbReference>
<evidence type="ECO:0000313" key="3">
    <source>
        <dbReference type="Proteomes" id="UP001548713"/>
    </source>
</evidence>
<dbReference type="InterPro" id="IPR002740">
    <property type="entry name" value="EVE_domain"/>
</dbReference>
<name>A0ABV2CYS4_9SPHN</name>
<dbReference type="Pfam" id="PF01878">
    <property type="entry name" value="EVE"/>
    <property type="match status" value="1"/>
</dbReference>
<gene>
    <name evidence="2" type="ORF">ABVV53_04695</name>
</gene>
<organism evidence="2 3">
    <name type="scientific">Novosphingobium kalidii</name>
    <dbReference type="NCBI Taxonomy" id="3230299"/>
    <lineage>
        <taxon>Bacteria</taxon>
        <taxon>Pseudomonadati</taxon>
        <taxon>Pseudomonadota</taxon>
        <taxon>Alphaproteobacteria</taxon>
        <taxon>Sphingomonadales</taxon>
        <taxon>Sphingomonadaceae</taxon>
        <taxon>Novosphingobium</taxon>
    </lineage>
</organism>
<dbReference type="InterPro" id="IPR015947">
    <property type="entry name" value="PUA-like_sf"/>
</dbReference>
<protein>
    <submittedName>
        <fullName evidence="2">EVE domain-containing protein</fullName>
    </submittedName>
</protein>
<evidence type="ECO:0000259" key="1">
    <source>
        <dbReference type="Pfam" id="PF01878"/>
    </source>
</evidence>
<reference evidence="2 3" key="1">
    <citation type="submission" date="2024-07" db="EMBL/GenBank/DDBJ databases">
        <title>Novosphingobium kalidii RD2P27.</title>
        <authorList>
            <person name="Sun J.-Q."/>
        </authorList>
    </citation>
    <scope>NUCLEOTIDE SEQUENCE [LARGE SCALE GENOMIC DNA]</scope>
    <source>
        <strain evidence="2 3">RD2P27</strain>
    </source>
</reference>
<proteinExistence type="predicted"/>
<dbReference type="Gene3D" id="3.10.590.10">
    <property type="entry name" value="ph1033 like domains"/>
    <property type="match status" value="1"/>
</dbReference>
<evidence type="ECO:0000313" key="2">
    <source>
        <dbReference type="EMBL" id="MET1754758.1"/>
    </source>
</evidence>